<reference evidence="3 4" key="1">
    <citation type="submission" date="2022-11" db="UniProtKB">
        <authorList>
            <consortium name="WormBaseParasite"/>
        </authorList>
    </citation>
    <scope>IDENTIFICATION</scope>
</reference>
<keyword evidence="1" id="KW-1133">Transmembrane helix</keyword>
<proteinExistence type="predicted"/>
<evidence type="ECO:0000256" key="1">
    <source>
        <dbReference type="SAM" id="Phobius"/>
    </source>
</evidence>
<feature type="transmembrane region" description="Helical" evidence="1">
    <location>
        <begin position="35"/>
        <end position="56"/>
    </location>
</feature>
<organism evidence="2 3">
    <name type="scientific">Globodera rostochiensis</name>
    <name type="common">Golden nematode worm</name>
    <name type="synonym">Heterodera rostochiensis</name>
    <dbReference type="NCBI Taxonomy" id="31243"/>
    <lineage>
        <taxon>Eukaryota</taxon>
        <taxon>Metazoa</taxon>
        <taxon>Ecdysozoa</taxon>
        <taxon>Nematoda</taxon>
        <taxon>Chromadorea</taxon>
        <taxon>Rhabditida</taxon>
        <taxon>Tylenchina</taxon>
        <taxon>Tylenchomorpha</taxon>
        <taxon>Tylenchoidea</taxon>
        <taxon>Heteroderidae</taxon>
        <taxon>Heteroderinae</taxon>
        <taxon>Globodera</taxon>
    </lineage>
</organism>
<dbReference type="WBParaSite" id="Gr19_v10_g2584.t1">
    <property type="protein sequence ID" value="Gr19_v10_g2584.t1"/>
    <property type="gene ID" value="Gr19_v10_g2584"/>
</dbReference>
<evidence type="ECO:0000313" key="4">
    <source>
        <dbReference type="WBParaSite" id="Gr19_v10_g2589.t1"/>
    </source>
</evidence>
<accession>A0A914HLF6</accession>
<keyword evidence="1" id="KW-0812">Transmembrane</keyword>
<dbReference type="WBParaSite" id="Gr19_v10_g2589.t1">
    <property type="protein sequence ID" value="Gr19_v10_g2589.t1"/>
    <property type="gene ID" value="Gr19_v10_g2589"/>
</dbReference>
<name>A0A914HLF6_GLORO</name>
<keyword evidence="2" id="KW-1185">Reference proteome</keyword>
<sequence length="66" mass="7398">MHKKVQKMRPMLLVSQTMPPRPSSALSAKPMDMVVVDIVTIALAIDTIATIVTTAMERNERRMCRS</sequence>
<protein>
    <submittedName>
        <fullName evidence="3 4">Uncharacterized protein</fullName>
    </submittedName>
</protein>
<evidence type="ECO:0000313" key="3">
    <source>
        <dbReference type="WBParaSite" id="Gr19_v10_g2584.t1"/>
    </source>
</evidence>
<dbReference type="AlphaFoldDB" id="A0A914HLF6"/>
<evidence type="ECO:0000313" key="2">
    <source>
        <dbReference type="Proteomes" id="UP000887572"/>
    </source>
</evidence>
<keyword evidence="1" id="KW-0472">Membrane</keyword>
<dbReference type="Proteomes" id="UP000887572">
    <property type="component" value="Unplaced"/>
</dbReference>